<sequence>MDNARQGLPQPNFTDAADRLRTVAEHLQLCDNLPSVDAGAQLLAMMQTLLDRFARLERKVDGLDRKVDGLDQRMSITNRNTGVRQWNQSAVRSVDRLEPLFSFETGNPINPCPSTVEELESLNAGDVDRLLRHLDEPVDGRLDVRKRRLKLAFGVTTRLTRV</sequence>
<feature type="coiled-coil region" evidence="1">
    <location>
        <begin position="46"/>
        <end position="73"/>
    </location>
</feature>
<evidence type="ECO:0000313" key="2">
    <source>
        <dbReference type="EMBL" id="KAF4585956.1"/>
    </source>
</evidence>
<reference evidence="2 3" key="1">
    <citation type="journal article" date="2020" name="G3 (Bethesda)">
        <title>Genetic Underpinnings of Host Manipulation by Ophiocordyceps as Revealed by Comparative Transcriptomics.</title>
        <authorList>
            <person name="Will I."/>
            <person name="Das B."/>
            <person name="Trinh T."/>
            <person name="Brachmann A."/>
            <person name="Ohm R.A."/>
            <person name="de Bekker C."/>
        </authorList>
    </citation>
    <scope>NUCLEOTIDE SEQUENCE [LARGE SCALE GENOMIC DNA]</scope>
    <source>
        <strain evidence="2 3">EC05</strain>
    </source>
</reference>
<keyword evidence="3" id="KW-1185">Reference proteome</keyword>
<gene>
    <name evidence="2" type="ORF">GQ602_005261</name>
</gene>
<evidence type="ECO:0000313" key="3">
    <source>
        <dbReference type="Proteomes" id="UP000562929"/>
    </source>
</evidence>
<dbReference type="Gene3D" id="1.20.5.170">
    <property type="match status" value="1"/>
</dbReference>
<name>A0A8H4Q5F1_9HYPO</name>
<keyword evidence="1" id="KW-0175">Coiled coil</keyword>
<dbReference type="OrthoDB" id="3641511at2759"/>
<evidence type="ECO:0000256" key="1">
    <source>
        <dbReference type="SAM" id="Coils"/>
    </source>
</evidence>
<organism evidence="2 3">
    <name type="scientific">Ophiocordyceps camponoti-floridani</name>
    <dbReference type="NCBI Taxonomy" id="2030778"/>
    <lineage>
        <taxon>Eukaryota</taxon>
        <taxon>Fungi</taxon>
        <taxon>Dikarya</taxon>
        <taxon>Ascomycota</taxon>
        <taxon>Pezizomycotina</taxon>
        <taxon>Sordariomycetes</taxon>
        <taxon>Hypocreomycetidae</taxon>
        <taxon>Hypocreales</taxon>
        <taxon>Ophiocordycipitaceae</taxon>
        <taxon>Ophiocordyceps</taxon>
    </lineage>
</organism>
<protein>
    <submittedName>
        <fullName evidence="2">Uncharacterized protein</fullName>
    </submittedName>
</protein>
<dbReference type="Proteomes" id="UP000562929">
    <property type="component" value="Unassembled WGS sequence"/>
</dbReference>
<proteinExistence type="predicted"/>
<dbReference type="EMBL" id="JAACLJ010000005">
    <property type="protein sequence ID" value="KAF4585956.1"/>
    <property type="molecule type" value="Genomic_DNA"/>
</dbReference>
<dbReference type="AlphaFoldDB" id="A0A8H4Q5F1"/>
<comment type="caution">
    <text evidence="2">The sequence shown here is derived from an EMBL/GenBank/DDBJ whole genome shotgun (WGS) entry which is preliminary data.</text>
</comment>
<accession>A0A8H4Q5F1</accession>